<dbReference type="SUPFAM" id="SSF53335">
    <property type="entry name" value="S-adenosyl-L-methionine-dependent methyltransferases"/>
    <property type="match status" value="1"/>
</dbReference>
<dbReference type="RefSeq" id="WP_343985317.1">
    <property type="nucleotide sequence ID" value="NZ_BAAAJG010000026.1"/>
</dbReference>
<proteinExistence type="predicted"/>
<keyword evidence="3" id="KW-0949">S-adenosyl-L-methionine</keyword>
<dbReference type="Proteomes" id="UP001597145">
    <property type="component" value="Unassembled WGS sequence"/>
</dbReference>
<organism evidence="4 5">
    <name type="scientific">Pseudonocardia aurantiaca</name>
    <dbReference type="NCBI Taxonomy" id="75290"/>
    <lineage>
        <taxon>Bacteria</taxon>
        <taxon>Bacillati</taxon>
        <taxon>Actinomycetota</taxon>
        <taxon>Actinomycetes</taxon>
        <taxon>Pseudonocardiales</taxon>
        <taxon>Pseudonocardiaceae</taxon>
        <taxon>Pseudonocardia</taxon>
    </lineage>
</organism>
<name>A0ABW4FSE9_9PSEU</name>
<evidence type="ECO:0000256" key="1">
    <source>
        <dbReference type="ARBA" id="ARBA00022603"/>
    </source>
</evidence>
<evidence type="ECO:0000313" key="4">
    <source>
        <dbReference type="EMBL" id="MFD1533417.1"/>
    </source>
</evidence>
<dbReference type="CDD" id="cd02440">
    <property type="entry name" value="AdoMet_MTases"/>
    <property type="match status" value="1"/>
</dbReference>
<dbReference type="GO" id="GO:0008168">
    <property type="term" value="F:methyltransferase activity"/>
    <property type="evidence" value="ECO:0007669"/>
    <property type="project" value="UniProtKB-KW"/>
</dbReference>
<dbReference type="GO" id="GO:0032259">
    <property type="term" value="P:methylation"/>
    <property type="evidence" value="ECO:0007669"/>
    <property type="project" value="UniProtKB-KW"/>
</dbReference>
<dbReference type="Gene3D" id="3.40.50.150">
    <property type="entry name" value="Vaccinia Virus protein VP39"/>
    <property type="match status" value="1"/>
</dbReference>
<gene>
    <name evidence="4" type="ORF">ACFSCY_28730</name>
</gene>
<comment type="caution">
    <text evidence="4">The sequence shown here is derived from an EMBL/GenBank/DDBJ whole genome shotgun (WGS) entry which is preliminary data.</text>
</comment>
<accession>A0ABW4FSE9</accession>
<evidence type="ECO:0000256" key="2">
    <source>
        <dbReference type="ARBA" id="ARBA00022679"/>
    </source>
</evidence>
<sequence length="216" mass="22370">MLGRPDAAADLPALRDHVEAYLTEDDLLVSARESAARSGCIPVSPGAGAGLRFLAATISARAVVEIGTGTGVSGLWLLRGMAGDGVLTSIDVDPEHQRTARASFTAAGYGPSRLRLINGMGLEVLPRLTDAGYDLVFVDAAASDHPRYLDEAVRLLRVGGIVVLAGVLDGGVVDPEAADTGTLALREVARQVREDDRLVPVLLPLGDGLLAAVKTA</sequence>
<dbReference type="EC" id="2.1.1.-" evidence="4"/>
<keyword evidence="5" id="KW-1185">Reference proteome</keyword>
<keyword evidence="1 4" id="KW-0489">Methyltransferase</keyword>
<evidence type="ECO:0000256" key="3">
    <source>
        <dbReference type="ARBA" id="ARBA00022691"/>
    </source>
</evidence>
<dbReference type="PANTHER" id="PTHR10509">
    <property type="entry name" value="O-METHYLTRANSFERASE-RELATED"/>
    <property type="match status" value="1"/>
</dbReference>
<protein>
    <submittedName>
        <fullName evidence="4">O-methyltransferase</fullName>
        <ecNumber evidence="4">2.1.1.-</ecNumber>
    </submittedName>
</protein>
<keyword evidence="2 4" id="KW-0808">Transferase</keyword>
<dbReference type="InterPro" id="IPR002935">
    <property type="entry name" value="SAM_O-MeTrfase"/>
</dbReference>
<dbReference type="InterPro" id="IPR029063">
    <property type="entry name" value="SAM-dependent_MTases_sf"/>
</dbReference>
<reference evidence="5" key="1">
    <citation type="journal article" date="2019" name="Int. J. Syst. Evol. Microbiol.">
        <title>The Global Catalogue of Microorganisms (GCM) 10K type strain sequencing project: providing services to taxonomists for standard genome sequencing and annotation.</title>
        <authorList>
            <consortium name="The Broad Institute Genomics Platform"/>
            <consortium name="The Broad Institute Genome Sequencing Center for Infectious Disease"/>
            <person name="Wu L."/>
            <person name="Ma J."/>
        </authorList>
    </citation>
    <scope>NUCLEOTIDE SEQUENCE [LARGE SCALE GENOMIC DNA]</scope>
    <source>
        <strain evidence="5">JCM 12165</strain>
    </source>
</reference>
<dbReference type="EMBL" id="JBHUCP010000025">
    <property type="protein sequence ID" value="MFD1533417.1"/>
    <property type="molecule type" value="Genomic_DNA"/>
</dbReference>
<dbReference type="InterPro" id="IPR050362">
    <property type="entry name" value="Cation-dep_OMT"/>
</dbReference>
<evidence type="ECO:0000313" key="5">
    <source>
        <dbReference type="Proteomes" id="UP001597145"/>
    </source>
</evidence>
<dbReference type="PANTHER" id="PTHR10509:SF85">
    <property type="entry name" value="O-METHYLTRANSFERASE RV1220C-RELATED"/>
    <property type="match status" value="1"/>
</dbReference>
<dbReference type="PROSITE" id="PS51682">
    <property type="entry name" value="SAM_OMT_I"/>
    <property type="match status" value="1"/>
</dbReference>
<dbReference type="Pfam" id="PF01596">
    <property type="entry name" value="Methyltransf_3"/>
    <property type="match status" value="1"/>
</dbReference>